<dbReference type="AlphaFoldDB" id="A0A1F6TGP4"/>
<organism evidence="12 13">
    <name type="scientific">Candidatus Muproteobacteria bacterium RBG_16_65_31</name>
    <dbReference type="NCBI Taxonomy" id="1817759"/>
    <lineage>
        <taxon>Bacteria</taxon>
        <taxon>Pseudomonadati</taxon>
        <taxon>Pseudomonadota</taxon>
        <taxon>Candidatus Muproteobacteria</taxon>
    </lineage>
</organism>
<feature type="domain" description="TonB C-terminal" evidence="11">
    <location>
        <begin position="197"/>
        <end position="294"/>
    </location>
</feature>
<comment type="subcellular location">
    <subcellularLocation>
        <location evidence="1">Cell inner membrane</location>
        <topology evidence="1">Single-pass membrane protein</topology>
        <orientation evidence="1">Periplasmic side</orientation>
    </subcellularLocation>
</comment>
<evidence type="ECO:0000256" key="1">
    <source>
        <dbReference type="ARBA" id="ARBA00004383"/>
    </source>
</evidence>
<dbReference type="EMBL" id="MFST01000060">
    <property type="protein sequence ID" value="OGI44268.1"/>
    <property type="molecule type" value="Genomic_DNA"/>
</dbReference>
<dbReference type="GO" id="GO:0031992">
    <property type="term" value="F:energy transducer activity"/>
    <property type="evidence" value="ECO:0007669"/>
    <property type="project" value="TreeGrafter"/>
</dbReference>
<evidence type="ECO:0000313" key="12">
    <source>
        <dbReference type="EMBL" id="OGI44268.1"/>
    </source>
</evidence>
<evidence type="ECO:0000256" key="9">
    <source>
        <dbReference type="ARBA" id="ARBA00023136"/>
    </source>
</evidence>
<dbReference type="InterPro" id="IPR037682">
    <property type="entry name" value="TonB_C"/>
</dbReference>
<keyword evidence="6 10" id="KW-0812">Transmembrane</keyword>
<evidence type="ECO:0000256" key="3">
    <source>
        <dbReference type="ARBA" id="ARBA00022448"/>
    </source>
</evidence>
<evidence type="ECO:0000256" key="8">
    <source>
        <dbReference type="ARBA" id="ARBA00022989"/>
    </source>
</evidence>
<feature type="transmembrane region" description="Helical" evidence="10">
    <location>
        <begin position="15"/>
        <end position="37"/>
    </location>
</feature>
<evidence type="ECO:0000313" key="13">
    <source>
        <dbReference type="Proteomes" id="UP000179344"/>
    </source>
</evidence>
<evidence type="ECO:0000256" key="6">
    <source>
        <dbReference type="ARBA" id="ARBA00022692"/>
    </source>
</evidence>
<dbReference type="InterPro" id="IPR006260">
    <property type="entry name" value="TonB/TolA_C"/>
</dbReference>
<comment type="similarity">
    <text evidence="2">Belongs to the TonB family.</text>
</comment>
<dbReference type="SUPFAM" id="SSF74653">
    <property type="entry name" value="TolA/TonB C-terminal domain"/>
    <property type="match status" value="1"/>
</dbReference>
<dbReference type="GO" id="GO:0098797">
    <property type="term" value="C:plasma membrane protein complex"/>
    <property type="evidence" value="ECO:0007669"/>
    <property type="project" value="TreeGrafter"/>
</dbReference>
<comment type="caution">
    <text evidence="12">The sequence shown here is derived from an EMBL/GenBank/DDBJ whole genome shotgun (WGS) entry which is preliminary data.</text>
</comment>
<dbReference type="InterPro" id="IPR051045">
    <property type="entry name" value="TonB-dependent_transducer"/>
</dbReference>
<evidence type="ECO:0000256" key="4">
    <source>
        <dbReference type="ARBA" id="ARBA00022475"/>
    </source>
</evidence>
<keyword evidence="9 10" id="KW-0472">Membrane</keyword>
<dbReference type="Gene3D" id="3.30.1150.10">
    <property type="match status" value="1"/>
</dbReference>
<keyword evidence="3" id="KW-0813">Transport</keyword>
<evidence type="ECO:0000259" key="11">
    <source>
        <dbReference type="PROSITE" id="PS52015"/>
    </source>
</evidence>
<name>A0A1F6TGP4_9PROT</name>
<keyword evidence="7" id="KW-0653">Protein transport</keyword>
<sequence length="296" mass="33548">MTAPLTYGLTPSDRLGVSVFGSFLLHMIVILGVTFAVPKLRELEGLPTLEITLVQTQSERAPEKAEFLAQANQDGGGDSERADIARNPLPVREVAELNRNFPLSRPAPQPRIVAREAPDLLTQPHADRKIHALDPRPHTKEERTAPPQLGLFEHREATEERARLNAEISRVWQEYQKRPRHKYLNARTQEYKYAAYMDAWRAKVERIGNLNYPEEARRRGISGNLVLHVVLKQDGGVHEISVLRGSGHKLLDDAAVRIVELASPFAPFPRDIRAETDVLHITRTWKFNEVLSSDQY</sequence>
<dbReference type="Proteomes" id="UP000179344">
    <property type="component" value="Unassembled WGS sequence"/>
</dbReference>
<keyword evidence="4" id="KW-1003">Cell membrane</keyword>
<dbReference type="PANTHER" id="PTHR33446:SF11">
    <property type="entry name" value="TONB3"/>
    <property type="match status" value="1"/>
</dbReference>
<accession>A0A1F6TGP4</accession>
<evidence type="ECO:0000256" key="7">
    <source>
        <dbReference type="ARBA" id="ARBA00022927"/>
    </source>
</evidence>
<protein>
    <recommendedName>
        <fullName evidence="11">TonB C-terminal domain-containing protein</fullName>
    </recommendedName>
</protein>
<dbReference type="NCBIfam" id="TIGR01352">
    <property type="entry name" value="tonB_Cterm"/>
    <property type="match status" value="1"/>
</dbReference>
<dbReference type="PANTHER" id="PTHR33446">
    <property type="entry name" value="PROTEIN TONB-RELATED"/>
    <property type="match status" value="1"/>
</dbReference>
<dbReference type="PROSITE" id="PS52015">
    <property type="entry name" value="TONB_CTD"/>
    <property type="match status" value="1"/>
</dbReference>
<proteinExistence type="inferred from homology"/>
<evidence type="ECO:0000256" key="10">
    <source>
        <dbReference type="SAM" id="Phobius"/>
    </source>
</evidence>
<keyword evidence="8 10" id="KW-1133">Transmembrane helix</keyword>
<dbReference type="GO" id="GO:0015031">
    <property type="term" value="P:protein transport"/>
    <property type="evidence" value="ECO:0007669"/>
    <property type="project" value="UniProtKB-KW"/>
</dbReference>
<evidence type="ECO:0000256" key="2">
    <source>
        <dbReference type="ARBA" id="ARBA00006555"/>
    </source>
</evidence>
<gene>
    <name evidence="12" type="ORF">A2V92_06775</name>
</gene>
<evidence type="ECO:0000256" key="5">
    <source>
        <dbReference type="ARBA" id="ARBA00022519"/>
    </source>
</evidence>
<reference evidence="12 13" key="1">
    <citation type="journal article" date="2016" name="Nat. Commun.">
        <title>Thousands of microbial genomes shed light on interconnected biogeochemical processes in an aquifer system.</title>
        <authorList>
            <person name="Anantharaman K."/>
            <person name="Brown C.T."/>
            <person name="Hug L.A."/>
            <person name="Sharon I."/>
            <person name="Castelle C.J."/>
            <person name="Probst A.J."/>
            <person name="Thomas B.C."/>
            <person name="Singh A."/>
            <person name="Wilkins M.J."/>
            <person name="Karaoz U."/>
            <person name="Brodie E.L."/>
            <person name="Williams K.H."/>
            <person name="Hubbard S.S."/>
            <person name="Banfield J.F."/>
        </authorList>
    </citation>
    <scope>NUCLEOTIDE SEQUENCE [LARGE SCALE GENOMIC DNA]</scope>
</reference>
<dbReference type="GO" id="GO:0055085">
    <property type="term" value="P:transmembrane transport"/>
    <property type="evidence" value="ECO:0007669"/>
    <property type="project" value="InterPro"/>
</dbReference>
<keyword evidence="5" id="KW-0997">Cell inner membrane</keyword>
<dbReference type="Pfam" id="PF03544">
    <property type="entry name" value="TonB_C"/>
    <property type="match status" value="1"/>
</dbReference>